<evidence type="ECO:0000259" key="2">
    <source>
        <dbReference type="PROSITE" id="PS50404"/>
    </source>
</evidence>
<reference evidence="5" key="1">
    <citation type="submission" date="2016-10" db="EMBL/GenBank/DDBJ databases">
        <authorList>
            <person name="Varghese N."/>
            <person name="Submissions S."/>
        </authorList>
    </citation>
    <scope>NUCLEOTIDE SEQUENCE [LARGE SCALE GENOMIC DNA]</scope>
    <source>
        <strain evidence="5">DSM 26922</strain>
    </source>
</reference>
<dbReference type="RefSeq" id="WP_089944136.1">
    <property type="nucleotide sequence ID" value="NZ_FNOI01000001.1"/>
</dbReference>
<dbReference type="Gene3D" id="1.20.1050.10">
    <property type="match status" value="1"/>
</dbReference>
<feature type="compositionally biased region" description="Basic and acidic residues" evidence="1">
    <location>
        <begin position="265"/>
        <end position="285"/>
    </location>
</feature>
<keyword evidence="5" id="KW-1185">Reference proteome</keyword>
<gene>
    <name evidence="4" type="ORF">SAMN04488001_0593</name>
</gene>
<dbReference type="PANTHER" id="PTHR44051:SF22">
    <property type="entry name" value="DISULFIDE-BOND OXIDOREDUCTASE YGHU"/>
    <property type="match status" value="1"/>
</dbReference>
<dbReference type="OrthoDB" id="9803562at2"/>
<dbReference type="InterPro" id="IPR040079">
    <property type="entry name" value="Glutathione_S-Trfase"/>
</dbReference>
<dbReference type="PANTHER" id="PTHR44051">
    <property type="entry name" value="GLUTATHIONE S-TRANSFERASE-RELATED"/>
    <property type="match status" value="1"/>
</dbReference>
<evidence type="ECO:0000259" key="3">
    <source>
        <dbReference type="PROSITE" id="PS50405"/>
    </source>
</evidence>
<dbReference type="SFLD" id="SFLDG01151">
    <property type="entry name" value="Main.2:_Nu-like"/>
    <property type="match status" value="1"/>
</dbReference>
<protein>
    <submittedName>
        <fullName evidence="4">GST-like protein</fullName>
    </submittedName>
</protein>
<dbReference type="InterPro" id="IPR036282">
    <property type="entry name" value="Glutathione-S-Trfase_C_sf"/>
</dbReference>
<dbReference type="PROSITE" id="PS50405">
    <property type="entry name" value="GST_CTER"/>
    <property type="match status" value="1"/>
</dbReference>
<dbReference type="Proteomes" id="UP000199441">
    <property type="component" value="Unassembled WGS sequence"/>
</dbReference>
<feature type="region of interest" description="Disordered" evidence="1">
    <location>
        <begin position="250"/>
        <end position="285"/>
    </location>
</feature>
<dbReference type="Pfam" id="PF02798">
    <property type="entry name" value="GST_N"/>
    <property type="match status" value="1"/>
</dbReference>
<proteinExistence type="predicted"/>
<organism evidence="4 5">
    <name type="scientific">Litoreibacter albidus</name>
    <dbReference type="NCBI Taxonomy" id="670155"/>
    <lineage>
        <taxon>Bacteria</taxon>
        <taxon>Pseudomonadati</taxon>
        <taxon>Pseudomonadota</taxon>
        <taxon>Alphaproteobacteria</taxon>
        <taxon>Rhodobacterales</taxon>
        <taxon>Roseobacteraceae</taxon>
        <taxon>Litoreibacter</taxon>
    </lineage>
</organism>
<dbReference type="InterPro" id="IPR004045">
    <property type="entry name" value="Glutathione_S-Trfase_N"/>
</dbReference>
<dbReference type="Pfam" id="PF13410">
    <property type="entry name" value="GST_C_2"/>
    <property type="match status" value="1"/>
</dbReference>
<accession>A0A1H2RU63</accession>
<dbReference type="PROSITE" id="PS50404">
    <property type="entry name" value="GST_NTER"/>
    <property type="match status" value="1"/>
</dbReference>
<dbReference type="AlphaFoldDB" id="A0A1H2RU63"/>
<dbReference type="InterPro" id="IPR010987">
    <property type="entry name" value="Glutathione-S-Trfase_C-like"/>
</dbReference>
<name>A0A1H2RU63_9RHOB</name>
<evidence type="ECO:0000313" key="5">
    <source>
        <dbReference type="Proteomes" id="UP000199441"/>
    </source>
</evidence>
<evidence type="ECO:0000256" key="1">
    <source>
        <dbReference type="SAM" id="MobiDB-lite"/>
    </source>
</evidence>
<dbReference type="SFLD" id="SFLDS00019">
    <property type="entry name" value="Glutathione_Transferase_(cytos"/>
    <property type="match status" value="1"/>
</dbReference>
<dbReference type="SUPFAM" id="SSF47616">
    <property type="entry name" value="GST C-terminal domain-like"/>
    <property type="match status" value="1"/>
</dbReference>
<dbReference type="CDD" id="cd10292">
    <property type="entry name" value="GST_C_YghU_like"/>
    <property type="match status" value="1"/>
</dbReference>
<dbReference type="SUPFAM" id="SSF52833">
    <property type="entry name" value="Thioredoxin-like"/>
    <property type="match status" value="1"/>
</dbReference>
<dbReference type="InterPro" id="IPR036249">
    <property type="entry name" value="Thioredoxin-like_sf"/>
</dbReference>
<dbReference type="CDD" id="cd03048">
    <property type="entry name" value="GST_N_Ure2p_like"/>
    <property type="match status" value="1"/>
</dbReference>
<dbReference type="SFLD" id="SFLDG00358">
    <property type="entry name" value="Main_(cytGST)"/>
    <property type="match status" value="1"/>
</dbReference>
<dbReference type="STRING" id="670155.SAMN04488001_0593"/>
<dbReference type="EMBL" id="FNOI01000001">
    <property type="protein sequence ID" value="SDW22149.1"/>
    <property type="molecule type" value="Genomic_DNA"/>
</dbReference>
<evidence type="ECO:0000313" key="4">
    <source>
        <dbReference type="EMBL" id="SDW22149.1"/>
    </source>
</evidence>
<dbReference type="NCBIfam" id="NF008731">
    <property type="entry name" value="PRK11752.1"/>
    <property type="match status" value="1"/>
</dbReference>
<feature type="domain" description="GST N-terminal" evidence="2">
    <location>
        <begin position="45"/>
        <end position="130"/>
    </location>
</feature>
<sequence>MTQEYTPPKVWTWEAESGGTFASINRPVSGPTHDKDLPVGKHPLQLYSLATPNGQKVTIMLEELLALGHKGAEYDAWLINIGEGDQFSSGFVDVNPNSKIPALFDTKSLTRVFESGSILFYLAEKFGEFLPTDVEKRTECMNWLFWLQGAAPYLGGGFGHFYAYAPTKQEYPINRFAMEVKRQLDVLDKHLEDNEYLAGDTYSIADMVTWPWYGRLVQGEAYNAGEFLSVHEYDHVLRWEKQVSARPAVQRGQMVNRTSGPLEGQLHERHDASDFDTKTQDKLQG</sequence>
<feature type="domain" description="GST C-terminal" evidence="3">
    <location>
        <begin position="136"/>
        <end position="262"/>
    </location>
</feature>
<dbReference type="Gene3D" id="3.40.30.10">
    <property type="entry name" value="Glutaredoxin"/>
    <property type="match status" value="1"/>
</dbReference>